<reference evidence="2 3" key="1">
    <citation type="submission" date="2023-09" db="EMBL/GenBank/DDBJ databases">
        <authorList>
            <person name="Page C.A."/>
            <person name="Perez-Diaz I.M."/>
        </authorList>
    </citation>
    <scope>NUCLEOTIDE SEQUENCE [LARGE SCALE GENOMIC DNA]</scope>
    <source>
        <strain evidence="2 3">Ll15</strain>
    </source>
</reference>
<dbReference type="CDD" id="cd00093">
    <property type="entry name" value="HTH_XRE"/>
    <property type="match status" value="1"/>
</dbReference>
<name>A0ABZ0RYD5_9BACI</name>
<dbReference type="SMART" id="SM00530">
    <property type="entry name" value="HTH_XRE"/>
    <property type="match status" value="1"/>
</dbReference>
<dbReference type="RefSeq" id="WP_319837064.1">
    <property type="nucleotide sequence ID" value="NZ_CP137624.1"/>
</dbReference>
<dbReference type="Gene3D" id="1.10.260.40">
    <property type="entry name" value="lambda repressor-like DNA-binding domains"/>
    <property type="match status" value="1"/>
</dbReference>
<dbReference type="PROSITE" id="PS50943">
    <property type="entry name" value="HTH_CROC1"/>
    <property type="match status" value="1"/>
</dbReference>
<protein>
    <submittedName>
        <fullName evidence="2">Helix-turn-helix transcriptional regulator</fullName>
    </submittedName>
</protein>
<dbReference type="SUPFAM" id="SSF47413">
    <property type="entry name" value="lambda repressor-like DNA-binding domains"/>
    <property type="match status" value="1"/>
</dbReference>
<evidence type="ECO:0000259" key="1">
    <source>
        <dbReference type="PROSITE" id="PS50943"/>
    </source>
</evidence>
<dbReference type="InterPro" id="IPR001387">
    <property type="entry name" value="Cro/C1-type_HTH"/>
</dbReference>
<feature type="domain" description="HTH cro/C1-type" evidence="1">
    <location>
        <begin position="6"/>
        <end position="60"/>
    </location>
</feature>
<sequence length="86" mass="9654">MQGVHLKKFRVKAKMTQSEMAEAIHKSRSAISKIENDEQVIDPFSLVRWTQVTGCEAQAAIIMFGADVIAQAAHMLTLVPAMIIWW</sequence>
<evidence type="ECO:0000313" key="3">
    <source>
        <dbReference type="Proteomes" id="UP001322664"/>
    </source>
</evidence>
<organism evidence="2 3">
    <name type="scientific">Lysinibacillus louembei</name>
    <dbReference type="NCBI Taxonomy" id="1470088"/>
    <lineage>
        <taxon>Bacteria</taxon>
        <taxon>Bacillati</taxon>
        <taxon>Bacillota</taxon>
        <taxon>Bacilli</taxon>
        <taxon>Bacillales</taxon>
        <taxon>Bacillaceae</taxon>
        <taxon>Lysinibacillus</taxon>
    </lineage>
</organism>
<dbReference type="EMBL" id="CP137624">
    <property type="protein sequence ID" value="WPK12286.1"/>
    <property type="molecule type" value="Genomic_DNA"/>
</dbReference>
<keyword evidence="3" id="KW-1185">Reference proteome</keyword>
<accession>A0ABZ0RYD5</accession>
<dbReference type="InterPro" id="IPR010982">
    <property type="entry name" value="Lambda_DNA-bd_dom_sf"/>
</dbReference>
<dbReference type="Pfam" id="PF01381">
    <property type="entry name" value="HTH_3"/>
    <property type="match status" value="1"/>
</dbReference>
<dbReference type="Proteomes" id="UP001322664">
    <property type="component" value="Chromosome"/>
</dbReference>
<proteinExistence type="predicted"/>
<gene>
    <name evidence="2" type="ORF">R6U77_00945</name>
</gene>
<evidence type="ECO:0000313" key="2">
    <source>
        <dbReference type="EMBL" id="WPK12286.1"/>
    </source>
</evidence>